<evidence type="ECO:0000256" key="10">
    <source>
        <dbReference type="ARBA" id="ARBA00023224"/>
    </source>
</evidence>
<feature type="transmembrane region" description="Helical" evidence="11">
    <location>
        <begin position="180"/>
        <end position="199"/>
    </location>
</feature>
<evidence type="ECO:0000256" key="6">
    <source>
        <dbReference type="ARBA" id="ARBA00023040"/>
    </source>
</evidence>
<evidence type="ECO:0000313" key="15">
    <source>
        <dbReference type="Proteomes" id="UP000000305"/>
    </source>
</evidence>
<dbReference type="OMA" id="HACAWCY"/>
<protein>
    <submittedName>
        <fullName evidence="14">GPCR-like protein, family B</fullName>
    </submittedName>
</protein>
<feature type="domain" description="G-protein coupled receptors family 2 profile 1" evidence="12">
    <location>
        <begin position="22"/>
        <end position="135"/>
    </location>
</feature>
<evidence type="ECO:0000256" key="9">
    <source>
        <dbReference type="ARBA" id="ARBA00023180"/>
    </source>
</evidence>
<evidence type="ECO:0000256" key="2">
    <source>
        <dbReference type="ARBA" id="ARBA00005314"/>
    </source>
</evidence>
<dbReference type="Gene3D" id="4.10.1240.10">
    <property type="entry name" value="GPCR, family 2, extracellular hormone receptor domain"/>
    <property type="match status" value="1"/>
</dbReference>
<dbReference type="PROSITE" id="PS50227">
    <property type="entry name" value="G_PROTEIN_RECEP_F2_3"/>
    <property type="match status" value="1"/>
</dbReference>
<feature type="transmembrane region" description="Helical" evidence="11">
    <location>
        <begin position="260"/>
        <end position="279"/>
    </location>
</feature>
<dbReference type="PANTHER" id="PTHR45620">
    <property type="entry name" value="PDF RECEPTOR-LIKE PROTEIN-RELATED"/>
    <property type="match status" value="1"/>
</dbReference>
<feature type="transmembrane region" description="Helical" evidence="11">
    <location>
        <begin position="145"/>
        <end position="165"/>
    </location>
</feature>
<feature type="transmembrane region" description="Helical" evidence="11">
    <location>
        <begin position="299"/>
        <end position="323"/>
    </location>
</feature>
<keyword evidence="3" id="KW-1003">Cell membrane</keyword>
<proteinExistence type="inferred from homology"/>
<dbReference type="InterPro" id="IPR036445">
    <property type="entry name" value="GPCR_2_extracell_dom_sf"/>
</dbReference>
<dbReference type="STRING" id="6669.E9HEC5"/>
<dbReference type="GO" id="GO:0005886">
    <property type="term" value="C:plasma membrane"/>
    <property type="evidence" value="ECO:0000318"/>
    <property type="project" value="GO_Central"/>
</dbReference>
<dbReference type="GO" id="GO:0008528">
    <property type="term" value="F:G protein-coupled peptide receptor activity"/>
    <property type="evidence" value="ECO:0000318"/>
    <property type="project" value="GO_Central"/>
</dbReference>
<evidence type="ECO:0000259" key="12">
    <source>
        <dbReference type="PROSITE" id="PS50227"/>
    </source>
</evidence>
<dbReference type="PROSITE" id="PS00650">
    <property type="entry name" value="G_PROTEIN_RECEP_F2_2"/>
    <property type="match status" value="1"/>
</dbReference>
<dbReference type="HOGENOM" id="CLU_002753_4_2_1"/>
<dbReference type="InterPro" id="IPR001879">
    <property type="entry name" value="GPCR_2_extracellular_dom"/>
</dbReference>
<dbReference type="PANTHER" id="PTHR45620:SF42">
    <property type="entry name" value="G-PROTEIN COUPLED RECEPTOR SEB-2"/>
    <property type="match status" value="1"/>
</dbReference>
<keyword evidence="7 11" id="KW-0472">Membrane</keyword>
<keyword evidence="9" id="KW-0325">Glycoprotein</keyword>
<dbReference type="GO" id="GO:0007188">
    <property type="term" value="P:adenylate cyclase-modulating G protein-coupled receptor signaling pathway"/>
    <property type="evidence" value="ECO:0000318"/>
    <property type="project" value="GO_Central"/>
</dbReference>
<sequence>MSFIDLKSQDKWKSCCKAAVDCCYQMLGFTESSDVANQNQNINLLDRQMYSAANETSSMSKYCPPTWDGWTCWPQTSPNQVALAQCPHFIYFETEPPACARNAEKVCTFDGTWYRRGETGASTEKTNYSPCSPVGTFKQRAHVHLYAYAVSVATLLPAIFIFYSYKQLNVYRIRLHKNMFISILLNSILVIVFKVFMILPQIATSGKKDSYINQNALVCRLMLITVKYLRLTNYAWMFCEGFYLHRLIAAAFAEQSSFSVFYVIGWVLPLFPTGIYAIIRSIWYDSRCWIEPIETLEWVLNTPCLFSLVVNLIFLVNIIRILVMKLRSTNTAEPSQYRKAVRATLVLVPLFGLHFVVTIYRPSKDGCDWMEFYHYANALLDGLQGFLVAIIFCYGNGEVHYLLKRSYRRFKEQRCLRTTRNNRRRRTERGQEEEEGGAEGIGCSVFLGRSNLSTTHFSLADCSPNPHQKPLMTTSGRSSVSDERHFLNEADSTVNVVRNILPEPSGHDNLLNSHLKEYNRQEMYKLNLKNPHVRETCLDNDN</sequence>
<dbReference type="KEGG" id="dpx:DAPPUDRAFT_299721"/>
<dbReference type="Pfam" id="PF02793">
    <property type="entry name" value="HRM"/>
    <property type="match status" value="1"/>
</dbReference>
<dbReference type="AlphaFoldDB" id="E9HEC5"/>
<evidence type="ECO:0000259" key="13">
    <source>
        <dbReference type="PROSITE" id="PS50261"/>
    </source>
</evidence>
<keyword evidence="5 11" id="KW-1133">Transmembrane helix</keyword>
<keyword evidence="15" id="KW-1185">Reference proteome</keyword>
<evidence type="ECO:0000256" key="4">
    <source>
        <dbReference type="ARBA" id="ARBA00022692"/>
    </source>
</evidence>
<dbReference type="PRINTS" id="PR00249">
    <property type="entry name" value="GPCRSECRETIN"/>
</dbReference>
<comment type="similarity">
    <text evidence="2">Belongs to the G-protein coupled receptor 2 family.</text>
</comment>
<feature type="transmembrane region" description="Helical" evidence="11">
    <location>
        <begin position="344"/>
        <end position="363"/>
    </location>
</feature>
<dbReference type="InParanoid" id="E9HEC5"/>
<keyword evidence="6" id="KW-0297">G-protein coupled receptor</keyword>
<dbReference type="Pfam" id="PF00002">
    <property type="entry name" value="7tm_2"/>
    <property type="match status" value="1"/>
</dbReference>
<keyword evidence="8" id="KW-0675">Receptor</keyword>
<dbReference type="PROSITE" id="PS00649">
    <property type="entry name" value="G_PROTEIN_RECEP_F2_1"/>
    <property type="match status" value="1"/>
</dbReference>
<dbReference type="InterPro" id="IPR000832">
    <property type="entry name" value="GPCR_2_secretin-like"/>
</dbReference>
<dbReference type="InterPro" id="IPR050332">
    <property type="entry name" value="GPCR_2"/>
</dbReference>
<keyword evidence="4 11" id="KW-0812">Transmembrane</keyword>
<accession>E9HEC5</accession>
<feature type="transmembrane region" description="Helical" evidence="11">
    <location>
        <begin position="235"/>
        <end position="253"/>
    </location>
</feature>
<evidence type="ECO:0000256" key="8">
    <source>
        <dbReference type="ARBA" id="ARBA00023170"/>
    </source>
</evidence>
<dbReference type="PROSITE" id="PS50261">
    <property type="entry name" value="G_PROTEIN_RECEP_F2_4"/>
    <property type="match status" value="1"/>
</dbReference>
<keyword evidence="10" id="KW-0807">Transducer</keyword>
<dbReference type="SUPFAM" id="SSF111418">
    <property type="entry name" value="Hormone receptor domain"/>
    <property type="match status" value="1"/>
</dbReference>
<organism evidence="14 15">
    <name type="scientific">Daphnia pulex</name>
    <name type="common">Water flea</name>
    <dbReference type="NCBI Taxonomy" id="6669"/>
    <lineage>
        <taxon>Eukaryota</taxon>
        <taxon>Metazoa</taxon>
        <taxon>Ecdysozoa</taxon>
        <taxon>Arthropoda</taxon>
        <taxon>Crustacea</taxon>
        <taxon>Branchiopoda</taxon>
        <taxon>Diplostraca</taxon>
        <taxon>Cladocera</taxon>
        <taxon>Anomopoda</taxon>
        <taxon>Daphniidae</taxon>
        <taxon>Daphnia</taxon>
    </lineage>
</organism>
<evidence type="ECO:0000256" key="1">
    <source>
        <dbReference type="ARBA" id="ARBA00004651"/>
    </source>
</evidence>
<reference evidence="14 15" key="1">
    <citation type="journal article" date="2011" name="Science">
        <title>The ecoresponsive genome of Daphnia pulex.</title>
        <authorList>
            <person name="Colbourne J.K."/>
            <person name="Pfrender M.E."/>
            <person name="Gilbert D."/>
            <person name="Thomas W.K."/>
            <person name="Tucker A."/>
            <person name="Oakley T.H."/>
            <person name="Tokishita S."/>
            <person name="Aerts A."/>
            <person name="Arnold G.J."/>
            <person name="Basu M.K."/>
            <person name="Bauer D.J."/>
            <person name="Caceres C.E."/>
            <person name="Carmel L."/>
            <person name="Casola C."/>
            <person name="Choi J.H."/>
            <person name="Detter J.C."/>
            <person name="Dong Q."/>
            <person name="Dusheyko S."/>
            <person name="Eads B.D."/>
            <person name="Frohlich T."/>
            <person name="Geiler-Samerotte K.A."/>
            <person name="Gerlach D."/>
            <person name="Hatcher P."/>
            <person name="Jogdeo S."/>
            <person name="Krijgsveld J."/>
            <person name="Kriventseva E.V."/>
            <person name="Kultz D."/>
            <person name="Laforsch C."/>
            <person name="Lindquist E."/>
            <person name="Lopez J."/>
            <person name="Manak J.R."/>
            <person name="Muller J."/>
            <person name="Pangilinan J."/>
            <person name="Patwardhan R.P."/>
            <person name="Pitluck S."/>
            <person name="Pritham E.J."/>
            <person name="Rechtsteiner A."/>
            <person name="Rho M."/>
            <person name="Rogozin I.B."/>
            <person name="Sakarya O."/>
            <person name="Salamov A."/>
            <person name="Schaack S."/>
            <person name="Shapiro H."/>
            <person name="Shiga Y."/>
            <person name="Skalitzky C."/>
            <person name="Smith Z."/>
            <person name="Souvorov A."/>
            <person name="Sung W."/>
            <person name="Tang Z."/>
            <person name="Tsuchiya D."/>
            <person name="Tu H."/>
            <person name="Vos H."/>
            <person name="Wang M."/>
            <person name="Wolf Y.I."/>
            <person name="Yamagata H."/>
            <person name="Yamada T."/>
            <person name="Ye Y."/>
            <person name="Shaw J.R."/>
            <person name="Andrews J."/>
            <person name="Crease T.J."/>
            <person name="Tang H."/>
            <person name="Lucas S.M."/>
            <person name="Robertson H.M."/>
            <person name="Bork P."/>
            <person name="Koonin E.V."/>
            <person name="Zdobnov E.M."/>
            <person name="Grigoriev I.V."/>
            <person name="Lynch M."/>
            <person name="Boore J.L."/>
        </authorList>
    </citation>
    <scope>NUCLEOTIDE SEQUENCE [LARGE SCALE GENOMIC DNA]</scope>
</reference>
<dbReference type="Gene3D" id="1.20.1070.10">
    <property type="entry name" value="Rhodopsin 7-helix transmembrane proteins"/>
    <property type="match status" value="1"/>
</dbReference>
<dbReference type="CDD" id="cd15262">
    <property type="entry name" value="7tmB1_NPR_B3_insect-like"/>
    <property type="match status" value="1"/>
</dbReference>
<dbReference type="Proteomes" id="UP000000305">
    <property type="component" value="Unassembled WGS sequence"/>
</dbReference>
<feature type="transmembrane region" description="Helical" evidence="11">
    <location>
        <begin position="383"/>
        <end position="403"/>
    </location>
</feature>
<dbReference type="GO" id="GO:0007166">
    <property type="term" value="P:cell surface receptor signaling pathway"/>
    <property type="evidence" value="ECO:0007669"/>
    <property type="project" value="InterPro"/>
</dbReference>
<dbReference type="SMART" id="SM00008">
    <property type="entry name" value="HormR"/>
    <property type="match status" value="1"/>
</dbReference>
<dbReference type="InterPro" id="IPR017981">
    <property type="entry name" value="GPCR_2-like_7TM"/>
</dbReference>
<comment type="subcellular location">
    <subcellularLocation>
        <location evidence="1">Cell membrane</location>
        <topology evidence="1">Multi-pass membrane protein</topology>
    </subcellularLocation>
</comment>
<evidence type="ECO:0000313" key="14">
    <source>
        <dbReference type="EMBL" id="EFX69925.1"/>
    </source>
</evidence>
<evidence type="ECO:0000256" key="5">
    <source>
        <dbReference type="ARBA" id="ARBA00022989"/>
    </source>
</evidence>
<dbReference type="InterPro" id="IPR017983">
    <property type="entry name" value="GPCR_2_secretin-like_CS"/>
</dbReference>
<evidence type="ECO:0000256" key="3">
    <source>
        <dbReference type="ARBA" id="ARBA00022475"/>
    </source>
</evidence>
<gene>
    <name evidence="14" type="ORF">DAPPUDRAFT_299721</name>
</gene>
<evidence type="ECO:0000256" key="11">
    <source>
        <dbReference type="SAM" id="Phobius"/>
    </source>
</evidence>
<dbReference type="OrthoDB" id="16753at2759"/>
<dbReference type="eggNOG" id="KOG4564">
    <property type="taxonomic scope" value="Eukaryota"/>
</dbReference>
<feature type="domain" description="G-protein coupled receptors family 2 profile 2" evidence="13">
    <location>
        <begin position="140"/>
        <end position="396"/>
    </location>
</feature>
<evidence type="ECO:0000256" key="7">
    <source>
        <dbReference type="ARBA" id="ARBA00023136"/>
    </source>
</evidence>
<name>E9HEC5_DAPPU</name>
<dbReference type="EMBL" id="GL732628">
    <property type="protein sequence ID" value="EFX69925.1"/>
    <property type="molecule type" value="Genomic_DNA"/>
</dbReference>